<dbReference type="InterPro" id="IPR038377">
    <property type="entry name" value="Na/Glc_symporter_sf"/>
</dbReference>
<evidence type="ECO:0000256" key="2">
    <source>
        <dbReference type="ARBA" id="ARBA00006434"/>
    </source>
</evidence>
<keyword evidence="9" id="KW-1185">Reference proteome</keyword>
<name>A0A7Y3RMX6_9PROT</name>
<comment type="caution">
    <text evidence="8">The sequence shown here is derived from an EMBL/GenBank/DDBJ whole genome shotgun (WGS) entry which is preliminary data.</text>
</comment>
<feature type="transmembrane region" description="Helical" evidence="7">
    <location>
        <begin position="427"/>
        <end position="445"/>
    </location>
</feature>
<feature type="transmembrane region" description="Helical" evidence="7">
    <location>
        <begin position="12"/>
        <end position="29"/>
    </location>
</feature>
<feature type="transmembrane region" description="Helical" evidence="7">
    <location>
        <begin position="457"/>
        <end position="479"/>
    </location>
</feature>
<feature type="transmembrane region" description="Helical" evidence="7">
    <location>
        <begin position="366"/>
        <end position="390"/>
    </location>
</feature>
<evidence type="ECO:0000256" key="7">
    <source>
        <dbReference type="SAM" id="Phobius"/>
    </source>
</evidence>
<dbReference type="NCBIfam" id="TIGR00813">
    <property type="entry name" value="sss"/>
    <property type="match status" value="1"/>
</dbReference>
<comment type="subcellular location">
    <subcellularLocation>
        <location evidence="1">Membrane</location>
        <topology evidence="1">Multi-pass membrane protein</topology>
    </subcellularLocation>
</comment>
<sequence length="499" mass="53918">MEVEGFALDPIQIGVFFGLTALIGGLTWWQCSGGRARGNAEDKNSAHDYFLAGNGLPWFFVAGSITLTNLSTDQLVGMNGNQMLLLAWWELAAVAGLFILAFVFIPVYYRNNCTTTTELLERRYNNPHIRALISIIFMAGSLLIFLPAALYGGSLFMQTMFKVDIPLMVIAFFFATLGAAYAILGGLRAVAVSDTFSGVGLLTLALLVVFLSLKAVDFDIVTDVPMERLSMIGADGSPIPWHTLFTGMILIQIYYWSTNQTITQRAMAAPTVREAQKGILAAAGIRLLIVPVIVVVPGVVAFKLYGDINDAAFGTLVGDILPGYLSGAFAAMMAAAVLTTFNSLLNSVAALYVVDIHQRYFQPNANVPRVATIFSLIMTFAALALVPVFQNAESLINLLQELYGLGSMPVLSAFVLALMFNNVDYRAAMAGVVFGVAFYGLYTFYLSPEGIVTMHFIHFMAITFFATLAFALAVNRVAFGKTATLRIGKHEGEAAAPAE</sequence>
<dbReference type="Gene3D" id="1.20.1730.10">
    <property type="entry name" value="Sodium/glucose cotransporter"/>
    <property type="match status" value="1"/>
</dbReference>
<comment type="similarity">
    <text evidence="2 6">Belongs to the sodium:solute symporter (SSF) (TC 2.A.21) family.</text>
</comment>
<feature type="transmembrane region" description="Helical" evidence="7">
    <location>
        <begin position="239"/>
        <end position="257"/>
    </location>
</feature>
<feature type="transmembrane region" description="Helical" evidence="7">
    <location>
        <begin position="325"/>
        <end position="354"/>
    </location>
</feature>
<accession>A0A7Y3RMX6</accession>
<dbReference type="PANTHER" id="PTHR11819:SF195">
    <property type="entry name" value="SODIUM_GLUCOSE COTRANSPORTER 4"/>
    <property type="match status" value="1"/>
</dbReference>
<evidence type="ECO:0000313" key="9">
    <source>
        <dbReference type="Proteomes" id="UP000536835"/>
    </source>
</evidence>
<feature type="transmembrane region" description="Helical" evidence="7">
    <location>
        <begin position="49"/>
        <end position="67"/>
    </location>
</feature>
<evidence type="ECO:0000256" key="3">
    <source>
        <dbReference type="ARBA" id="ARBA00022692"/>
    </source>
</evidence>
<evidence type="ECO:0000256" key="1">
    <source>
        <dbReference type="ARBA" id="ARBA00004141"/>
    </source>
</evidence>
<dbReference type="PROSITE" id="PS50283">
    <property type="entry name" value="NA_SOLUT_SYMP_3"/>
    <property type="match status" value="1"/>
</dbReference>
<dbReference type="GO" id="GO:0005886">
    <property type="term" value="C:plasma membrane"/>
    <property type="evidence" value="ECO:0007669"/>
    <property type="project" value="TreeGrafter"/>
</dbReference>
<evidence type="ECO:0000256" key="6">
    <source>
        <dbReference type="RuleBase" id="RU362091"/>
    </source>
</evidence>
<organism evidence="8 9">
    <name type="scientific">Parvularcula mediterranea</name>
    <dbReference type="NCBI Taxonomy" id="2732508"/>
    <lineage>
        <taxon>Bacteria</taxon>
        <taxon>Pseudomonadati</taxon>
        <taxon>Pseudomonadota</taxon>
        <taxon>Alphaproteobacteria</taxon>
        <taxon>Parvularculales</taxon>
        <taxon>Parvularculaceae</taxon>
        <taxon>Parvularcula</taxon>
    </lineage>
</organism>
<dbReference type="EMBL" id="JABFCX010000002">
    <property type="protein sequence ID" value="NNU16212.1"/>
    <property type="molecule type" value="Genomic_DNA"/>
</dbReference>
<feature type="transmembrane region" description="Helical" evidence="7">
    <location>
        <begin position="196"/>
        <end position="216"/>
    </location>
</feature>
<feature type="transmembrane region" description="Helical" evidence="7">
    <location>
        <begin position="87"/>
        <end position="109"/>
    </location>
</feature>
<proteinExistence type="inferred from homology"/>
<feature type="transmembrane region" description="Helical" evidence="7">
    <location>
        <begin position="129"/>
        <end position="153"/>
    </location>
</feature>
<dbReference type="Pfam" id="PF00474">
    <property type="entry name" value="SSF"/>
    <property type="match status" value="1"/>
</dbReference>
<dbReference type="PANTHER" id="PTHR11819">
    <property type="entry name" value="SOLUTE CARRIER FAMILY 5"/>
    <property type="match status" value="1"/>
</dbReference>
<dbReference type="RefSeq" id="WP_173198261.1">
    <property type="nucleotide sequence ID" value="NZ_JABFCX010000002.1"/>
</dbReference>
<feature type="transmembrane region" description="Helical" evidence="7">
    <location>
        <begin position="278"/>
        <end position="305"/>
    </location>
</feature>
<evidence type="ECO:0000256" key="5">
    <source>
        <dbReference type="ARBA" id="ARBA00023136"/>
    </source>
</evidence>
<dbReference type="CDD" id="cd10328">
    <property type="entry name" value="SLC5sbd_YidK"/>
    <property type="match status" value="1"/>
</dbReference>
<keyword evidence="5 7" id="KW-0472">Membrane</keyword>
<evidence type="ECO:0000313" key="8">
    <source>
        <dbReference type="EMBL" id="NNU16212.1"/>
    </source>
</evidence>
<feature type="transmembrane region" description="Helical" evidence="7">
    <location>
        <begin position="165"/>
        <end position="184"/>
    </location>
</feature>
<feature type="transmembrane region" description="Helical" evidence="7">
    <location>
        <begin position="402"/>
        <end position="420"/>
    </location>
</feature>
<dbReference type="Proteomes" id="UP000536835">
    <property type="component" value="Unassembled WGS sequence"/>
</dbReference>
<evidence type="ECO:0000256" key="4">
    <source>
        <dbReference type="ARBA" id="ARBA00022989"/>
    </source>
</evidence>
<protein>
    <submittedName>
        <fullName evidence="8">SLC5 family protein</fullName>
    </submittedName>
</protein>
<dbReference type="InterPro" id="IPR001734">
    <property type="entry name" value="Na/solute_symporter"/>
</dbReference>
<gene>
    <name evidence="8" type="ORF">HK107_07750</name>
</gene>
<reference evidence="8 9" key="1">
    <citation type="submission" date="2020-05" db="EMBL/GenBank/DDBJ databases">
        <title>Parvularcula mediterraneae sp. nov., isolated from polypropylene straw from shallow seawater of the seashore of Laganas in Zakynthos island, Greece.</title>
        <authorList>
            <person name="Szabo I."/>
            <person name="Al-Omari J."/>
            <person name="Rado J."/>
            <person name="Szerdahelyi G.S."/>
        </authorList>
    </citation>
    <scope>NUCLEOTIDE SEQUENCE [LARGE SCALE GENOMIC DNA]</scope>
    <source>
        <strain evidence="8 9">ZS-1/3</strain>
    </source>
</reference>
<dbReference type="GO" id="GO:0005412">
    <property type="term" value="F:D-glucose:sodium symporter activity"/>
    <property type="evidence" value="ECO:0007669"/>
    <property type="project" value="TreeGrafter"/>
</dbReference>
<dbReference type="AlphaFoldDB" id="A0A7Y3RMX6"/>
<keyword evidence="3 7" id="KW-0812">Transmembrane</keyword>
<keyword evidence="4 7" id="KW-1133">Transmembrane helix</keyword>